<dbReference type="SUPFAM" id="SSF161070">
    <property type="entry name" value="SNF-like"/>
    <property type="match status" value="1"/>
</dbReference>
<dbReference type="PROSITE" id="PS00973">
    <property type="entry name" value="USP_2"/>
    <property type="match status" value="1"/>
</dbReference>
<evidence type="ECO:0000256" key="5">
    <source>
        <dbReference type="ARBA" id="ARBA00022847"/>
    </source>
</evidence>
<dbReference type="PANTHER" id="PTHR11616:SF321">
    <property type="entry name" value="SODIUM-DEPENDENT NUTRIENT AMINO ACID TRANSPORTER 1-RELATED"/>
    <property type="match status" value="1"/>
</dbReference>
<evidence type="ECO:0000256" key="3">
    <source>
        <dbReference type="ARBA" id="ARBA00022448"/>
    </source>
</evidence>
<dbReference type="EMBL" id="JAKKPZ010000001">
    <property type="protein sequence ID" value="KAI1729182.1"/>
    <property type="molecule type" value="Genomic_DNA"/>
</dbReference>
<feature type="binding site" evidence="9">
    <location>
        <position position="801"/>
    </location>
    <ligand>
        <name>Na(+)</name>
        <dbReference type="ChEBI" id="CHEBI:29101"/>
        <label>1</label>
    </ligand>
</feature>
<evidence type="ECO:0000256" key="6">
    <source>
        <dbReference type="ARBA" id="ARBA00022989"/>
    </source>
</evidence>
<dbReference type="PROSITE" id="PS50235">
    <property type="entry name" value="USP_3"/>
    <property type="match status" value="1"/>
</dbReference>
<dbReference type="PANTHER" id="PTHR11616">
    <property type="entry name" value="SODIUM/CHLORIDE DEPENDENT TRANSPORTER"/>
    <property type="match status" value="1"/>
</dbReference>
<dbReference type="PRINTS" id="PR00176">
    <property type="entry name" value="NANEUSMPORT"/>
</dbReference>
<feature type="transmembrane region" description="Helical" evidence="12">
    <location>
        <begin position="725"/>
        <end position="749"/>
    </location>
</feature>
<reference evidence="14" key="1">
    <citation type="submission" date="2022-01" db="EMBL/GenBank/DDBJ databases">
        <title>Genome Sequence Resource for Two Populations of Ditylenchus destructor, the Migratory Endoparasitic Phytonematode.</title>
        <authorList>
            <person name="Zhang H."/>
            <person name="Lin R."/>
            <person name="Xie B."/>
        </authorList>
    </citation>
    <scope>NUCLEOTIDE SEQUENCE</scope>
    <source>
        <strain evidence="14">BazhouSP</strain>
    </source>
</reference>
<feature type="transmembrane region" description="Helical" evidence="12">
    <location>
        <begin position="860"/>
        <end position="879"/>
    </location>
</feature>
<feature type="binding site" evidence="9">
    <location>
        <position position="699"/>
    </location>
    <ligand>
        <name>Na(+)</name>
        <dbReference type="ChEBI" id="CHEBI:29101"/>
        <label>1</label>
    </ligand>
</feature>
<feature type="domain" description="USP" evidence="13">
    <location>
        <begin position="25"/>
        <end position="364"/>
    </location>
</feature>
<feature type="transmembrane region" description="Helical" evidence="12">
    <location>
        <begin position="482"/>
        <end position="506"/>
    </location>
</feature>
<accession>A0AAD4NIR5</accession>
<keyword evidence="8" id="KW-0325">Glycoprotein</keyword>
<dbReference type="GO" id="GO:0016579">
    <property type="term" value="P:protein deubiquitination"/>
    <property type="evidence" value="ECO:0007669"/>
    <property type="project" value="InterPro"/>
</dbReference>
<feature type="disulfide bond" evidence="10">
    <location>
        <begin position="521"/>
        <end position="530"/>
    </location>
</feature>
<evidence type="ECO:0000259" key="13">
    <source>
        <dbReference type="PROSITE" id="PS50235"/>
    </source>
</evidence>
<feature type="transmembrane region" description="Helical" evidence="12">
    <location>
        <begin position="785"/>
        <end position="806"/>
    </location>
</feature>
<dbReference type="Pfam" id="PF00443">
    <property type="entry name" value="UCH"/>
    <property type="match status" value="1"/>
</dbReference>
<dbReference type="GO" id="GO:0005283">
    <property type="term" value="F:amino acid:sodium symporter activity"/>
    <property type="evidence" value="ECO:0007669"/>
    <property type="project" value="TreeGrafter"/>
</dbReference>
<dbReference type="Gene3D" id="3.90.70.10">
    <property type="entry name" value="Cysteine proteinases"/>
    <property type="match status" value="1"/>
</dbReference>
<feature type="binding site" evidence="9">
    <location>
        <position position="416"/>
    </location>
    <ligand>
        <name>Na(+)</name>
        <dbReference type="ChEBI" id="CHEBI:29101"/>
        <label>1</label>
    </ligand>
</feature>
<dbReference type="CDD" id="cd02663">
    <property type="entry name" value="Peptidase_C19G"/>
    <property type="match status" value="1"/>
</dbReference>
<protein>
    <submittedName>
        <fullName evidence="14">Sodium:neurotransmitter symporter family domain-containing protein</fullName>
    </submittedName>
</protein>
<evidence type="ECO:0000256" key="9">
    <source>
        <dbReference type="PIRSR" id="PIRSR600175-1"/>
    </source>
</evidence>
<dbReference type="GO" id="GO:0004843">
    <property type="term" value="F:cysteine-type deubiquitinase activity"/>
    <property type="evidence" value="ECO:0007669"/>
    <property type="project" value="InterPro"/>
</dbReference>
<evidence type="ECO:0000256" key="7">
    <source>
        <dbReference type="ARBA" id="ARBA00023136"/>
    </source>
</evidence>
<sequence>MGTTTSSQLEKELSADIALSNEHFYGLVNFGNTCYCNSVIQALYFCQPFREKILAYKQLLKKSGNQRDNLLSCLADLFSNIASQKRRVGTIAPKRFVTKLKRENELFDNLQQQDAHEFFNYLLNAISETLVEERKREISNGPIKANGTLKKSTISSSHPPIEPPKATETTSKHDSNKMEPTWIQDIFQGTLTNETRCLNCETVSSKDEDFLDLSVDIEQNVSISHCLRNFSTMETLSGDQKYHCENCCSKQEAQKRMRIKKLPRLLALHLKRFKYVEQLNRYTKLSYRVLFPMELRLLNVQDSSNSDRLFDLVAVVVHCGSTPNRGHYITLVKSHSSWLLFDDDIVDKIEESSIEDFFGLSDNGGVQKNSEPMDEGSYRDQIVEYPFEEVTTGGADENRIRGNWSSKTDYLLSVFGFTFALGNLWRFPNQISTHGGLAYLVPYLTLFFLSAMPVLFMELSLGQFISLGPVAVWKVSPLFKGVGLSMVVISCILAIYYNMITAYAIFYTVNSLKFIIPWSTCGNDWNTENCSVWNRAAVEACRLLNGQVLANGTCIASAESVNKYENISHLIPSGTTMSNVVYHKVMPVSTLPSLEFFHNQVLMISSGILDFQTINWQLAICLLVAWIFVFLCSFKGVKTSGKVVYCTVIIPYIFIFVLLVRFLTLPGSARGIIHFFKPKWSVLRNFRVWGDAAVQVFYSLSTCTGGLTTLASYNRFHNNVFFDIWIIGFVDLFTSLLVSSLVFSSIGFICFEMDILLDKFRLQEGIQLVFVSFAESLSKLPVAQLYAFLFFGMVTLVIFNSELFIVETVVSTICDAFPERLRKNHRHVLTFVLLAFYVLGLPLCTAAGIYWIVLLESFTATWPLIIIAFFEVMIICWIYGADNFLDNIKWMTRFYPPIYIVWKFIWKFLCPLLFLVILTFVWMEYRPLSYDSTRFPQWSIILGWTISLSPIAIILVTAVYKYARSSGSFSKKWRDLLCPEDDWGPALAVHRAEVYPLQIPEAKKLMPGRYYFKDDSNGMPKDVSFGVNGFKNPNYGDKNVYRRYGTTPIRSSALPERETII</sequence>
<evidence type="ECO:0000256" key="12">
    <source>
        <dbReference type="SAM" id="Phobius"/>
    </source>
</evidence>
<evidence type="ECO:0000256" key="11">
    <source>
        <dbReference type="SAM" id="MobiDB-lite"/>
    </source>
</evidence>
<comment type="similarity">
    <text evidence="2">Belongs to the sodium:neurotransmitter symporter (SNF) (TC 2.A.22) family.</text>
</comment>
<feature type="region of interest" description="Disordered" evidence="11">
    <location>
        <begin position="141"/>
        <end position="176"/>
    </location>
</feature>
<dbReference type="InterPro" id="IPR038765">
    <property type="entry name" value="Papain-like_cys_pep_sf"/>
</dbReference>
<dbReference type="InterPro" id="IPR018200">
    <property type="entry name" value="USP_CS"/>
</dbReference>
<dbReference type="GO" id="GO:0089718">
    <property type="term" value="P:amino acid import across plasma membrane"/>
    <property type="evidence" value="ECO:0007669"/>
    <property type="project" value="TreeGrafter"/>
</dbReference>
<keyword evidence="4 12" id="KW-0812">Transmembrane</keyword>
<dbReference type="InterPro" id="IPR037272">
    <property type="entry name" value="SNS_sf"/>
</dbReference>
<name>A0AAD4NIR5_9BILA</name>
<keyword evidence="5" id="KW-0769">Symport</keyword>
<dbReference type="GO" id="GO:0005886">
    <property type="term" value="C:plasma membrane"/>
    <property type="evidence" value="ECO:0007669"/>
    <property type="project" value="TreeGrafter"/>
</dbReference>
<dbReference type="GO" id="GO:0015179">
    <property type="term" value="F:L-amino acid transmembrane transporter activity"/>
    <property type="evidence" value="ECO:0007669"/>
    <property type="project" value="TreeGrafter"/>
</dbReference>
<dbReference type="SUPFAM" id="SSF54001">
    <property type="entry name" value="Cysteine proteinases"/>
    <property type="match status" value="1"/>
</dbReference>
<evidence type="ECO:0000256" key="4">
    <source>
        <dbReference type="ARBA" id="ARBA00022692"/>
    </source>
</evidence>
<evidence type="ECO:0000256" key="1">
    <source>
        <dbReference type="ARBA" id="ARBA00004141"/>
    </source>
</evidence>
<feature type="transmembrane region" description="Helical" evidence="12">
    <location>
        <begin position="827"/>
        <end position="854"/>
    </location>
</feature>
<dbReference type="AlphaFoldDB" id="A0AAD4NIR5"/>
<keyword evidence="3" id="KW-0813">Transport</keyword>
<proteinExistence type="inferred from homology"/>
<feature type="compositionally biased region" description="Polar residues" evidence="11">
    <location>
        <begin position="149"/>
        <end position="158"/>
    </location>
</feature>
<keyword evidence="10" id="KW-1015">Disulfide bond</keyword>
<dbReference type="PROSITE" id="PS50267">
    <property type="entry name" value="NA_NEUROTRAN_SYMP_3"/>
    <property type="match status" value="1"/>
</dbReference>
<comment type="caution">
    <text evidence="14">The sequence shown here is derived from an EMBL/GenBank/DDBJ whole genome shotgun (WGS) entry which is preliminary data.</text>
</comment>
<keyword evidence="9" id="KW-0479">Metal-binding</keyword>
<dbReference type="Pfam" id="PF00209">
    <property type="entry name" value="SNF"/>
    <property type="match status" value="1"/>
</dbReference>
<feature type="transmembrane region" description="Helical" evidence="12">
    <location>
        <begin position="440"/>
        <end position="461"/>
    </location>
</feature>
<evidence type="ECO:0000313" key="14">
    <source>
        <dbReference type="EMBL" id="KAI1729182.1"/>
    </source>
</evidence>
<dbReference type="Proteomes" id="UP001201812">
    <property type="component" value="Unassembled WGS sequence"/>
</dbReference>
<feature type="binding site" evidence="9">
    <location>
        <position position="423"/>
    </location>
    <ligand>
        <name>Na(+)</name>
        <dbReference type="ChEBI" id="CHEBI:29101"/>
        <label>1</label>
    </ligand>
</feature>
<gene>
    <name evidence="14" type="ORF">DdX_01405</name>
</gene>
<comment type="subcellular location">
    <subcellularLocation>
        <location evidence="1">Membrane</location>
        <topology evidence="1">Multi-pass membrane protein</topology>
    </subcellularLocation>
</comment>
<feature type="transmembrane region" description="Helical" evidence="12">
    <location>
        <begin position="410"/>
        <end position="428"/>
    </location>
</feature>
<evidence type="ECO:0000256" key="8">
    <source>
        <dbReference type="ARBA" id="ARBA00023180"/>
    </source>
</evidence>
<feature type="transmembrane region" description="Helical" evidence="12">
    <location>
        <begin position="614"/>
        <end position="631"/>
    </location>
</feature>
<keyword evidence="7 12" id="KW-0472">Membrane</keyword>
<evidence type="ECO:0000256" key="2">
    <source>
        <dbReference type="ARBA" id="ARBA00006459"/>
    </source>
</evidence>
<keyword evidence="9" id="KW-0915">Sodium</keyword>
<dbReference type="InterPro" id="IPR001394">
    <property type="entry name" value="Peptidase_C19_UCH"/>
</dbReference>
<keyword evidence="6 12" id="KW-1133">Transmembrane helix</keyword>
<feature type="transmembrane region" description="Helical" evidence="12">
    <location>
        <begin position="900"/>
        <end position="921"/>
    </location>
</feature>
<dbReference type="GO" id="GO:0046872">
    <property type="term" value="F:metal ion binding"/>
    <property type="evidence" value="ECO:0007669"/>
    <property type="project" value="UniProtKB-KW"/>
</dbReference>
<dbReference type="InterPro" id="IPR028889">
    <property type="entry name" value="USP"/>
</dbReference>
<feature type="transmembrane region" description="Helical" evidence="12">
    <location>
        <begin position="941"/>
        <end position="963"/>
    </location>
</feature>
<dbReference type="InterPro" id="IPR000175">
    <property type="entry name" value="Na/ntran_symport"/>
</dbReference>
<dbReference type="PROSITE" id="PS00972">
    <property type="entry name" value="USP_1"/>
    <property type="match status" value="1"/>
</dbReference>
<feature type="transmembrane region" description="Helical" evidence="12">
    <location>
        <begin position="643"/>
        <end position="663"/>
    </location>
</feature>
<evidence type="ECO:0000313" key="15">
    <source>
        <dbReference type="Proteomes" id="UP001201812"/>
    </source>
</evidence>
<organism evidence="14 15">
    <name type="scientific">Ditylenchus destructor</name>
    <dbReference type="NCBI Taxonomy" id="166010"/>
    <lineage>
        <taxon>Eukaryota</taxon>
        <taxon>Metazoa</taxon>
        <taxon>Ecdysozoa</taxon>
        <taxon>Nematoda</taxon>
        <taxon>Chromadorea</taxon>
        <taxon>Rhabditida</taxon>
        <taxon>Tylenchina</taxon>
        <taxon>Tylenchomorpha</taxon>
        <taxon>Sphaerularioidea</taxon>
        <taxon>Anguinidae</taxon>
        <taxon>Anguininae</taxon>
        <taxon>Ditylenchus</taxon>
    </lineage>
</organism>
<feature type="transmembrane region" description="Helical" evidence="12">
    <location>
        <begin position="692"/>
        <end position="713"/>
    </location>
</feature>
<keyword evidence="15" id="KW-1185">Reference proteome</keyword>
<evidence type="ECO:0000256" key="10">
    <source>
        <dbReference type="PIRSR" id="PIRSR600175-2"/>
    </source>
</evidence>